<feature type="domain" description="MPN" evidence="7">
    <location>
        <begin position="98"/>
        <end position="221"/>
    </location>
</feature>
<organism evidence="8 9">
    <name type="scientific">Candidatus Scatosoma pullistercoris</name>
    <dbReference type="NCBI Taxonomy" id="2840934"/>
    <lineage>
        <taxon>Bacteria</taxon>
        <taxon>Bacillati</taxon>
        <taxon>Bacillota</taxon>
        <taxon>Clostridia</taxon>
        <taxon>Candidatus Scatosoma</taxon>
    </lineage>
</organism>
<proteinExistence type="inferred from homology"/>
<comment type="caution">
    <text evidence="8">The sequence shown here is derived from an EMBL/GenBank/DDBJ whole genome shotgun (WGS) entry which is preliminary data.</text>
</comment>
<dbReference type="GO" id="GO:0008237">
    <property type="term" value="F:metallopeptidase activity"/>
    <property type="evidence" value="ECO:0007669"/>
    <property type="project" value="UniProtKB-KW"/>
</dbReference>
<dbReference type="GO" id="GO:0046872">
    <property type="term" value="F:metal ion binding"/>
    <property type="evidence" value="ECO:0007669"/>
    <property type="project" value="UniProtKB-KW"/>
</dbReference>
<evidence type="ECO:0000259" key="7">
    <source>
        <dbReference type="PROSITE" id="PS50249"/>
    </source>
</evidence>
<dbReference type="Proteomes" id="UP000824081">
    <property type="component" value="Unassembled WGS sequence"/>
</dbReference>
<evidence type="ECO:0000256" key="3">
    <source>
        <dbReference type="ARBA" id="ARBA00022723"/>
    </source>
</evidence>
<keyword evidence="6" id="KW-0482">Metalloprotease</keyword>
<keyword evidence="3" id="KW-0479">Metal-binding</keyword>
<evidence type="ECO:0000256" key="5">
    <source>
        <dbReference type="ARBA" id="ARBA00022833"/>
    </source>
</evidence>
<dbReference type="Pfam" id="PF20582">
    <property type="entry name" value="UPF0758_N"/>
    <property type="match status" value="1"/>
</dbReference>
<dbReference type="InterPro" id="IPR046778">
    <property type="entry name" value="UPF0758_N"/>
</dbReference>
<comment type="similarity">
    <text evidence="1">Belongs to the UPF0758 family.</text>
</comment>
<gene>
    <name evidence="8" type="ORF">IAC57_05805</name>
</gene>
<dbReference type="GO" id="GO:0006508">
    <property type="term" value="P:proteolysis"/>
    <property type="evidence" value="ECO:0007669"/>
    <property type="project" value="UniProtKB-KW"/>
</dbReference>
<dbReference type="InterPro" id="IPR037518">
    <property type="entry name" value="MPN"/>
</dbReference>
<evidence type="ECO:0000256" key="1">
    <source>
        <dbReference type="ARBA" id="ARBA00010243"/>
    </source>
</evidence>
<protein>
    <submittedName>
        <fullName evidence="8">RadC family protein</fullName>
    </submittedName>
</protein>
<name>A0A9D1SHA7_9FIRM</name>
<keyword evidence="5" id="KW-0862">Zinc</keyword>
<dbReference type="PROSITE" id="PS50249">
    <property type="entry name" value="MPN"/>
    <property type="match status" value="1"/>
</dbReference>
<reference evidence="8" key="2">
    <citation type="journal article" date="2021" name="PeerJ">
        <title>Extensive microbial diversity within the chicken gut microbiome revealed by metagenomics and culture.</title>
        <authorList>
            <person name="Gilroy R."/>
            <person name="Ravi A."/>
            <person name="Getino M."/>
            <person name="Pursley I."/>
            <person name="Horton D.L."/>
            <person name="Alikhan N.F."/>
            <person name="Baker D."/>
            <person name="Gharbi K."/>
            <person name="Hall N."/>
            <person name="Watson M."/>
            <person name="Adriaenssens E.M."/>
            <person name="Foster-Nyarko E."/>
            <person name="Jarju S."/>
            <person name="Secka A."/>
            <person name="Antonio M."/>
            <person name="Oren A."/>
            <person name="Chaudhuri R.R."/>
            <person name="La Ragione R."/>
            <person name="Hildebrand F."/>
            <person name="Pallen M.J."/>
        </authorList>
    </citation>
    <scope>NUCLEOTIDE SEQUENCE</scope>
    <source>
        <strain evidence="8">11687</strain>
    </source>
</reference>
<sequence length="239" mass="27015">MAGHDGHRQRIIEKLDSGSLCEHELLEILLFNAIPRRNTNDLAHRLLAAFGSVRGVFSASVKELESVDGIGGSVAAYLRCIGKFYEAYYETGERAFPEKFEPDTFLTFLSEKYAPLEKEVLDFYFLDEHQRITFCKRFTSGSTRQVVVKPDHLTELLVSDRKPYGVIAVHNHLKGSCLPSGADDTTTRQFQLICSIHNVLFCDHYIYSPVGIYSYYRSGRMREISKDFSIGNILSGRGG</sequence>
<dbReference type="InterPro" id="IPR025657">
    <property type="entry name" value="RadC_JAB"/>
</dbReference>
<dbReference type="InterPro" id="IPR010994">
    <property type="entry name" value="RuvA_2-like"/>
</dbReference>
<dbReference type="AlphaFoldDB" id="A0A9D1SHA7"/>
<dbReference type="PANTHER" id="PTHR30471:SF3">
    <property type="entry name" value="UPF0758 PROTEIN YEES-RELATED"/>
    <property type="match status" value="1"/>
</dbReference>
<evidence type="ECO:0000313" key="9">
    <source>
        <dbReference type="Proteomes" id="UP000824081"/>
    </source>
</evidence>
<evidence type="ECO:0000313" key="8">
    <source>
        <dbReference type="EMBL" id="HIU59603.1"/>
    </source>
</evidence>
<dbReference type="Pfam" id="PF04002">
    <property type="entry name" value="RadC"/>
    <property type="match status" value="1"/>
</dbReference>
<evidence type="ECO:0000256" key="4">
    <source>
        <dbReference type="ARBA" id="ARBA00022801"/>
    </source>
</evidence>
<dbReference type="InterPro" id="IPR001405">
    <property type="entry name" value="UPF0758"/>
</dbReference>
<dbReference type="Gene3D" id="1.10.150.20">
    <property type="entry name" value="5' to 3' exonuclease, C-terminal subdomain"/>
    <property type="match status" value="1"/>
</dbReference>
<evidence type="ECO:0000256" key="2">
    <source>
        <dbReference type="ARBA" id="ARBA00022670"/>
    </source>
</evidence>
<evidence type="ECO:0000256" key="6">
    <source>
        <dbReference type="ARBA" id="ARBA00023049"/>
    </source>
</evidence>
<keyword evidence="2" id="KW-0645">Protease</keyword>
<reference evidence="8" key="1">
    <citation type="submission" date="2020-10" db="EMBL/GenBank/DDBJ databases">
        <authorList>
            <person name="Gilroy R."/>
        </authorList>
    </citation>
    <scope>NUCLEOTIDE SEQUENCE</scope>
    <source>
        <strain evidence="8">11687</strain>
    </source>
</reference>
<dbReference type="EMBL" id="DVMZ01000156">
    <property type="protein sequence ID" value="HIU59603.1"/>
    <property type="molecule type" value="Genomic_DNA"/>
</dbReference>
<dbReference type="SUPFAM" id="SSF47781">
    <property type="entry name" value="RuvA domain 2-like"/>
    <property type="match status" value="1"/>
</dbReference>
<keyword evidence="4" id="KW-0378">Hydrolase</keyword>
<dbReference type="PANTHER" id="PTHR30471">
    <property type="entry name" value="DNA REPAIR PROTEIN RADC"/>
    <property type="match status" value="1"/>
</dbReference>
<dbReference type="Gene3D" id="3.40.140.10">
    <property type="entry name" value="Cytidine Deaminase, domain 2"/>
    <property type="match status" value="1"/>
</dbReference>
<accession>A0A9D1SHA7</accession>